<comment type="caution">
    <text evidence="2">The sequence shown here is derived from an EMBL/GenBank/DDBJ whole genome shotgun (WGS) entry which is preliminary data.</text>
</comment>
<reference evidence="3" key="1">
    <citation type="journal article" date="2023" name="Proc. Natl. Acad. Sci. U.S.A.">
        <title>Genomic and structural basis for evolution of tropane alkaloid biosynthesis.</title>
        <authorList>
            <person name="Wanga Y.-J."/>
            <person name="Taina T."/>
            <person name="Yua J.-Y."/>
            <person name="Lia J."/>
            <person name="Xua B."/>
            <person name="Chenc J."/>
            <person name="D'Auriad J.C."/>
            <person name="Huanga J.-P."/>
            <person name="Huanga S.-X."/>
        </authorList>
    </citation>
    <scope>NUCLEOTIDE SEQUENCE [LARGE SCALE GENOMIC DNA]</scope>
    <source>
        <strain evidence="3">cv. KIB-2019</strain>
    </source>
</reference>
<sequence length="220" mass="25308">MATKETPAVPLPPMPPLGSSRNARVLIIDEEQRQKDKSESVLTSGSMKNVEAMVKCANNTFFTLDFLEADYTSFYKDIRDFIAYHYNYLLIAKRQREMQFFPAELKTRYEDAKICLNDFKDEIVQTQGHILMVVKKKETFERQIVDAMELSGKLKECVVVLEQEEEALKREKQKSVIAHEIAHHEVQKLCTQVEAANNVLLKIDQRKMQLSMALSPPPNA</sequence>
<organism evidence="2 3">
    <name type="scientific">Anisodus acutangulus</name>
    <dbReference type="NCBI Taxonomy" id="402998"/>
    <lineage>
        <taxon>Eukaryota</taxon>
        <taxon>Viridiplantae</taxon>
        <taxon>Streptophyta</taxon>
        <taxon>Embryophyta</taxon>
        <taxon>Tracheophyta</taxon>
        <taxon>Spermatophyta</taxon>
        <taxon>Magnoliopsida</taxon>
        <taxon>eudicotyledons</taxon>
        <taxon>Gunneridae</taxon>
        <taxon>Pentapetalae</taxon>
        <taxon>asterids</taxon>
        <taxon>lamiids</taxon>
        <taxon>Solanales</taxon>
        <taxon>Solanaceae</taxon>
        <taxon>Solanoideae</taxon>
        <taxon>Hyoscyameae</taxon>
        <taxon>Anisodus</taxon>
    </lineage>
</organism>
<accession>A0A9Q1ME46</accession>
<dbReference type="AlphaFoldDB" id="A0A9Q1ME46"/>
<proteinExistence type="predicted"/>
<evidence type="ECO:0000313" key="2">
    <source>
        <dbReference type="EMBL" id="KAJ8555774.1"/>
    </source>
</evidence>
<dbReference type="Proteomes" id="UP001152561">
    <property type="component" value="Unassembled WGS sequence"/>
</dbReference>
<keyword evidence="3" id="KW-1185">Reference proteome</keyword>
<feature type="region of interest" description="Disordered" evidence="1">
    <location>
        <begin position="1"/>
        <end position="20"/>
    </location>
</feature>
<protein>
    <submittedName>
        <fullName evidence="2">Uncharacterized protein</fullName>
    </submittedName>
</protein>
<gene>
    <name evidence="2" type="ORF">K7X08_013270</name>
</gene>
<dbReference type="OrthoDB" id="1296715at2759"/>
<name>A0A9Q1ME46_9SOLA</name>
<evidence type="ECO:0000256" key="1">
    <source>
        <dbReference type="SAM" id="MobiDB-lite"/>
    </source>
</evidence>
<dbReference type="EMBL" id="JAJAGQ010000008">
    <property type="protein sequence ID" value="KAJ8555774.1"/>
    <property type="molecule type" value="Genomic_DNA"/>
</dbReference>
<evidence type="ECO:0000313" key="3">
    <source>
        <dbReference type="Proteomes" id="UP001152561"/>
    </source>
</evidence>